<proteinExistence type="predicted"/>
<keyword evidence="2" id="KW-1185">Reference proteome</keyword>
<feature type="non-terminal residue" evidence="1">
    <location>
        <position position="1"/>
    </location>
</feature>
<sequence length="100" mass="11537">WREGEERETREAKKAGQASRGRRREREREKEQKASRSILPEEAGMLDAIAKQQTAAERRPHLRVQRPGSHVLNWSALCKRAGRGKKIKPGDYWCDITSTL</sequence>
<organism evidence="1 2">
    <name type="scientific">Scortum barcoo</name>
    <name type="common">barcoo grunter</name>
    <dbReference type="NCBI Taxonomy" id="214431"/>
    <lineage>
        <taxon>Eukaryota</taxon>
        <taxon>Metazoa</taxon>
        <taxon>Chordata</taxon>
        <taxon>Craniata</taxon>
        <taxon>Vertebrata</taxon>
        <taxon>Euteleostomi</taxon>
        <taxon>Actinopterygii</taxon>
        <taxon>Neopterygii</taxon>
        <taxon>Teleostei</taxon>
        <taxon>Neoteleostei</taxon>
        <taxon>Acanthomorphata</taxon>
        <taxon>Eupercaria</taxon>
        <taxon>Centrarchiformes</taxon>
        <taxon>Terapontoidei</taxon>
        <taxon>Terapontidae</taxon>
        <taxon>Scortum</taxon>
    </lineage>
</organism>
<evidence type="ECO:0000313" key="1">
    <source>
        <dbReference type="EMBL" id="KAI3377675.1"/>
    </source>
</evidence>
<comment type="caution">
    <text evidence="1">The sequence shown here is derived from an EMBL/GenBank/DDBJ whole genome shotgun (WGS) entry which is preliminary data.</text>
</comment>
<evidence type="ECO:0000313" key="2">
    <source>
        <dbReference type="Proteomes" id="UP000831701"/>
    </source>
</evidence>
<gene>
    <name evidence="1" type="ORF">L3Q82_008443</name>
</gene>
<protein>
    <submittedName>
        <fullName evidence="1">Uncharacterized protein</fullName>
    </submittedName>
</protein>
<dbReference type="Proteomes" id="UP000831701">
    <property type="component" value="Chromosome 1"/>
</dbReference>
<name>A0ACB8XBH5_9TELE</name>
<reference evidence="1" key="1">
    <citation type="submission" date="2022-04" db="EMBL/GenBank/DDBJ databases">
        <title>Jade perch genome.</title>
        <authorList>
            <person name="Chao B."/>
        </authorList>
    </citation>
    <scope>NUCLEOTIDE SEQUENCE</scope>
    <source>
        <strain evidence="1">CB-2022</strain>
    </source>
</reference>
<accession>A0ACB8XBH5</accession>
<dbReference type="EMBL" id="CM041531">
    <property type="protein sequence ID" value="KAI3377675.1"/>
    <property type="molecule type" value="Genomic_DNA"/>
</dbReference>